<accession>A0A1Y2F037</accession>
<dbReference type="GO" id="GO:0008270">
    <property type="term" value="F:zinc ion binding"/>
    <property type="evidence" value="ECO:0007669"/>
    <property type="project" value="UniProtKB-KW"/>
</dbReference>
<dbReference type="Gene3D" id="3.30.1370.50">
    <property type="entry name" value="R3H-like domain"/>
    <property type="match status" value="1"/>
</dbReference>
<feature type="domain" description="PHD-type" evidence="12">
    <location>
        <begin position="244"/>
        <end position="318"/>
    </location>
</feature>
<keyword evidence="3" id="KW-0479">Metal-binding</keyword>
<evidence type="ECO:0000259" key="12">
    <source>
        <dbReference type="PROSITE" id="PS50016"/>
    </source>
</evidence>
<dbReference type="GO" id="GO:0000981">
    <property type="term" value="F:DNA-binding transcription factor activity, RNA polymerase II-specific"/>
    <property type="evidence" value="ECO:0007669"/>
    <property type="project" value="TreeGrafter"/>
</dbReference>
<dbReference type="Proteomes" id="UP000193467">
    <property type="component" value="Unassembled WGS sequence"/>
</dbReference>
<comment type="subcellular location">
    <subcellularLocation>
        <location evidence="1">Nucleus</location>
    </subcellularLocation>
</comment>
<protein>
    <recommendedName>
        <fullName evidence="17">R3H domain-containing protein</fullName>
    </recommendedName>
</protein>
<evidence type="ECO:0000256" key="6">
    <source>
        <dbReference type="ARBA" id="ARBA00022833"/>
    </source>
</evidence>
<evidence type="ECO:0000256" key="1">
    <source>
        <dbReference type="ARBA" id="ARBA00004123"/>
    </source>
</evidence>
<keyword evidence="9" id="KW-0539">Nucleus</keyword>
<evidence type="ECO:0000256" key="4">
    <source>
        <dbReference type="ARBA" id="ARBA00022737"/>
    </source>
</evidence>
<evidence type="ECO:0000259" key="13">
    <source>
        <dbReference type="PROSITE" id="PS50089"/>
    </source>
</evidence>
<dbReference type="STRING" id="106004.A0A1Y2F037"/>
<keyword evidence="6" id="KW-0862">Zinc</keyword>
<evidence type="ECO:0000256" key="7">
    <source>
        <dbReference type="ARBA" id="ARBA00023015"/>
    </source>
</evidence>
<dbReference type="Pfam" id="PF01424">
    <property type="entry name" value="R3H"/>
    <property type="match status" value="1"/>
</dbReference>
<dbReference type="PANTHER" id="PTHR12360">
    <property type="entry name" value="NUCLEAR TRANSCRIPTION FACTOR, X-BOX BINDING 1 NFX1"/>
    <property type="match status" value="1"/>
</dbReference>
<dbReference type="AlphaFoldDB" id="A0A1Y2F037"/>
<organism evidence="15 16">
    <name type="scientific">Leucosporidium creatinivorum</name>
    <dbReference type="NCBI Taxonomy" id="106004"/>
    <lineage>
        <taxon>Eukaryota</taxon>
        <taxon>Fungi</taxon>
        <taxon>Dikarya</taxon>
        <taxon>Basidiomycota</taxon>
        <taxon>Pucciniomycotina</taxon>
        <taxon>Microbotryomycetes</taxon>
        <taxon>Leucosporidiales</taxon>
        <taxon>Leucosporidium</taxon>
    </lineage>
</organism>
<feature type="compositionally biased region" description="Low complexity" evidence="11">
    <location>
        <begin position="1"/>
        <end position="19"/>
    </location>
</feature>
<keyword evidence="16" id="KW-1185">Reference proteome</keyword>
<dbReference type="OrthoDB" id="6512771at2759"/>
<evidence type="ECO:0000259" key="14">
    <source>
        <dbReference type="PROSITE" id="PS51061"/>
    </source>
</evidence>
<dbReference type="EMBL" id="MCGR01000032">
    <property type="protein sequence ID" value="ORY77238.1"/>
    <property type="molecule type" value="Genomic_DNA"/>
</dbReference>
<feature type="compositionally biased region" description="Basic residues" evidence="11">
    <location>
        <begin position="38"/>
        <end position="47"/>
    </location>
</feature>
<evidence type="ECO:0000256" key="9">
    <source>
        <dbReference type="ARBA" id="ARBA00023242"/>
    </source>
</evidence>
<feature type="compositionally biased region" description="Polar residues" evidence="11">
    <location>
        <begin position="154"/>
        <end position="167"/>
    </location>
</feature>
<evidence type="ECO:0000256" key="10">
    <source>
        <dbReference type="PROSITE-ProRule" id="PRU00175"/>
    </source>
</evidence>
<evidence type="ECO:0000256" key="3">
    <source>
        <dbReference type="ARBA" id="ARBA00022723"/>
    </source>
</evidence>
<keyword evidence="7" id="KW-0805">Transcription regulation</keyword>
<dbReference type="SUPFAM" id="SSF57850">
    <property type="entry name" value="RING/U-box"/>
    <property type="match status" value="1"/>
</dbReference>
<dbReference type="InParanoid" id="A0A1Y2F037"/>
<evidence type="ECO:0000256" key="8">
    <source>
        <dbReference type="ARBA" id="ARBA00023163"/>
    </source>
</evidence>
<keyword evidence="4" id="KW-0677">Repeat</keyword>
<feature type="compositionally biased region" description="Low complexity" evidence="11">
    <location>
        <begin position="27"/>
        <end position="37"/>
    </location>
</feature>
<feature type="domain" description="RING-type" evidence="13">
    <location>
        <begin position="247"/>
        <end position="316"/>
    </location>
</feature>
<evidence type="ECO:0000256" key="11">
    <source>
        <dbReference type="SAM" id="MobiDB-lite"/>
    </source>
</evidence>
<proteinExistence type="inferred from homology"/>
<keyword evidence="5 10" id="KW-0863">Zinc-finger</keyword>
<dbReference type="InterPro" id="IPR000967">
    <property type="entry name" value="Znf_NFX1"/>
</dbReference>
<dbReference type="CDD" id="cd06008">
    <property type="entry name" value="NF-X1-zinc-finger"/>
    <property type="match status" value="5"/>
</dbReference>
<dbReference type="InterPro" id="IPR019787">
    <property type="entry name" value="Znf_PHD-finger"/>
</dbReference>
<name>A0A1Y2F037_9BASI</name>
<dbReference type="PROSITE" id="PS50089">
    <property type="entry name" value="ZF_RING_2"/>
    <property type="match status" value="1"/>
</dbReference>
<dbReference type="InterPro" id="IPR001374">
    <property type="entry name" value="R3H_dom"/>
</dbReference>
<feature type="compositionally biased region" description="Low complexity" evidence="11">
    <location>
        <begin position="205"/>
        <end position="227"/>
    </location>
</feature>
<evidence type="ECO:0000313" key="15">
    <source>
        <dbReference type="EMBL" id="ORY77238.1"/>
    </source>
</evidence>
<evidence type="ECO:0000256" key="5">
    <source>
        <dbReference type="ARBA" id="ARBA00022771"/>
    </source>
</evidence>
<dbReference type="GO" id="GO:0005634">
    <property type="term" value="C:nucleus"/>
    <property type="evidence" value="ECO:0007669"/>
    <property type="project" value="UniProtKB-SubCell"/>
</dbReference>
<dbReference type="PANTHER" id="PTHR12360:SF12">
    <property type="entry name" value="TRANSCRIPTIONAL REPRESSOR NF-X1"/>
    <property type="match status" value="1"/>
</dbReference>
<feature type="region of interest" description="Disordered" evidence="11">
    <location>
        <begin position="1"/>
        <end position="227"/>
    </location>
</feature>
<comment type="caution">
    <text evidence="15">The sequence shown here is derived from an EMBL/GenBank/DDBJ whole genome shotgun (WGS) entry which is preliminary data.</text>
</comment>
<sequence length="1137" mass="120868">MSSSPAAAPSATAPSSSTTAPPPSNPPSSSSTSTRGNGRPRNRRGRGAKGIAQQQIPAIQAGEAANAPPPSTTSSRGGGTGRGSRGGRGGRGGSSRGGRGGGRAGAQNGVSQTGEGAEAAQGDATSTPIDGPSAPTTSTTRQQRLRNQSRSRQPTAQAQDGLTPSSSTAATNAEPNPNAEQPKPPARGGRRAKFNASLSSSTSLHPTAASFTPSTTPSHAHSHNPAPVSQTLLSRLTTELTSGTAECSICVSDISRTARIHSCSTCSTPFHLNCIKEWATRSVNDSAERARLLATSANPPTDPRATEGSWRCPSCQSLSYSPSSIPTRYHCYCHRLLDPSHRPPTTPHSCGQPCAKPRPEGCGHETCGLMCHPGPCPPCSVVLEKSCWCGDEEKRVRCSAMFPPRGVVSVGEEKEALLSCGKICAKMLECGMHVCERVCHEGACGGCEEVRRKRCFCGRGERVEGCGVGSEARVEGCRRVGKDGEEEKSESWLGEWSCEEVCGAPFDCTHHSCTSPCHAHTSPSPLPVPSHPLKSQHATTSRICSSSAEGGEGEGEEFMCGRVCKAMRTCGRHQCNRVCCPLSYQEALQLKSTNKRRGATNEQWQVEDDPLGIHACDRVCGRKLNCGVHFCEMGDHRGACGPCLRADFDELVCNCGSTVVLPPIPCSYTIDCRHPCIRPSSCGHQTMPHACHEDPIPCPPCPFLVEKECACGKKRVGNVRCSLGKEKVSCGTVCGKLLRCGFHRCRRSCHPSGSCESCDQTCLKPLRLCHHPCPSPCHSPTSCPTDSPCPKLITVTCACGHLQQSARCGSCDAKPEGNQGRLLKCGDACAAAKRSKQLAEALGVEKREPRVREVEYEPLMLSFYGANVAWCNSIEAQLAEFVKGDIPSLHFPVMKRPQRAFTHELAELFDLRSESLDEEPRRSVVVHRQSNSAIPTPTLANALIAQRKSASTTLTFGSLRKPTQPEKKASNAIYLEGVLGFDEAMLKDILRPLTRGLVFSCTWVGEEDVLVTFDTSVPEILDPKLPLMVNSFRTLASDTGFCATVEPVHLSPEDGKITRGAWTPVASTSRSSGGNSWRNGASQNVFTPNAFASLGGGGTQSAPTPARTAWGAGGGVVGPAAYKVRSSSFLRNLSLRR</sequence>
<dbReference type="GO" id="GO:0000122">
    <property type="term" value="P:negative regulation of transcription by RNA polymerase II"/>
    <property type="evidence" value="ECO:0007669"/>
    <property type="project" value="TreeGrafter"/>
</dbReference>
<evidence type="ECO:0000256" key="2">
    <source>
        <dbReference type="ARBA" id="ARBA00007269"/>
    </source>
</evidence>
<dbReference type="FunCoup" id="A0A1Y2F037">
    <property type="interactions" value="688"/>
</dbReference>
<dbReference type="InterPro" id="IPR001841">
    <property type="entry name" value="Znf_RING"/>
</dbReference>
<dbReference type="SMART" id="SM00393">
    <property type="entry name" value="R3H"/>
    <property type="match status" value="1"/>
</dbReference>
<evidence type="ECO:0000313" key="16">
    <source>
        <dbReference type="Proteomes" id="UP000193467"/>
    </source>
</evidence>
<feature type="compositionally biased region" description="Low complexity" evidence="11">
    <location>
        <begin position="168"/>
        <end position="181"/>
    </location>
</feature>
<feature type="compositionally biased region" description="Gly residues" evidence="11">
    <location>
        <begin position="76"/>
        <end position="104"/>
    </location>
</feature>
<dbReference type="InterPro" id="IPR001965">
    <property type="entry name" value="Znf_PHD"/>
</dbReference>
<evidence type="ECO:0008006" key="17">
    <source>
        <dbReference type="Google" id="ProtNLM"/>
    </source>
</evidence>
<comment type="similarity">
    <text evidence="2">Belongs to the NFX1 family.</text>
</comment>
<dbReference type="SUPFAM" id="SSF82708">
    <property type="entry name" value="R3H domain"/>
    <property type="match status" value="1"/>
</dbReference>
<dbReference type="SMART" id="SM00249">
    <property type="entry name" value="PHD"/>
    <property type="match status" value="1"/>
</dbReference>
<dbReference type="PROSITE" id="PS51061">
    <property type="entry name" value="R3H"/>
    <property type="match status" value="1"/>
</dbReference>
<reference evidence="15 16" key="1">
    <citation type="submission" date="2016-07" db="EMBL/GenBank/DDBJ databases">
        <title>Pervasive Adenine N6-methylation of Active Genes in Fungi.</title>
        <authorList>
            <consortium name="DOE Joint Genome Institute"/>
            <person name="Mondo S.J."/>
            <person name="Dannebaum R.O."/>
            <person name="Kuo R.C."/>
            <person name="Labutti K."/>
            <person name="Haridas S."/>
            <person name="Kuo A."/>
            <person name="Salamov A."/>
            <person name="Ahrendt S.R."/>
            <person name="Lipzen A."/>
            <person name="Sullivan W."/>
            <person name="Andreopoulos W.B."/>
            <person name="Clum A."/>
            <person name="Lindquist E."/>
            <person name="Daum C."/>
            <person name="Ramamoorthy G.K."/>
            <person name="Gryganskyi A."/>
            <person name="Culley D."/>
            <person name="Magnuson J.K."/>
            <person name="James T.Y."/>
            <person name="O'Malley M.A."/>
            <person name="Stajich J.E."/>
            <person name="Spatafora J.W."/>
            <person name="Visel A."/>
            <person name="Grigoriev I.V."/>
        </authorList>
    </citation>
    <scope>NUCLEOTIDE SEQUENCE [LARGE SCALE GENOMIC DNA]</scope>
    <source>
        <strain evidence="15 16">62-1032</strain>
    </source>
</reference>
<dbReference type="SMART" id="SM00438">
    <property type="entry name" value="ZnF_NFX"/>
    <property type="match status" value="7"/>
</dbReference>
<keyword evidence="8" id="KW-0804">Transcription</keyword>
<dbReference type="PROSITE" id="PS50016">
    <property type="entry name" value="ZF_PHD_2"/>
    <property type="match status" value="1"/>
</dbReference>
<feature type="compositionally biased region" description="Low complexity" evidence="11">
    <location>
        <begin position="49"/>
        <end position="65"/>
    </location>
</feature>
<feature type="domain" description="R3H" evidence="14">
    <location>
        <begin position="868"/>
        <end position="930"/>
    </location>
</feature>
<dbReference type="InterPro" id="IPR034078">
    <property type="entry name" value="NFX1_fam"/>
</dbReference>
<gene>
    <name evidence="15" type="ORF">BCR35DRAFT_305534</name>
</gene>
<dbReference type="GO" id="GO:0000977">
    <property type="term" value="F:RNA polymerase II transcription regulatory region sequence-specific DNA binding"/>
    <property type="evidence" value="ECO:0007669"/>
    <property type="project" value="TreeGrafter"/>
</dbReference>
<dbReference type="InterPro" id="IPR036867">
    <property type="entry name" value="R3H_dom_sf"/>
</dbReference>